<protein>
    <submittedName>
        <fullName evidence="1">Uncharacterized protein</fullName>
    </submittedName>
</protein>
<comment type="caution">
    <text evidence="1">The sequence shown here is derived from an EMBL/GenBank/DDBJ whole genome shotgun (WGS) entry which is preliminary data.</text>
</comment>
<dbReference type="EMBL" id="JBHTHX010000031">
    <property type="protein sequence ID" value="MFD0883379.1"/>
    <property type="molecule type" value="Genomic_DNA"/>
</dbReference>
<keyword evidence="2" id="KW-1185">Reference proteome</keyword>
<reference evidence="2" key="1">
    <citation type="journal article" date="2019" name="Int. J. Syst. Evol. Microbiol.">
        <title>The Global Catalogue of Microorganisms (GCM) 10K type strain sequencing project: providing services to taxonomists for standard genome sequencing and annotation.</title>
        <authorList>
            <consortium name="The Broad Institute Genomics Platform"/>
            <consortium name="The Broad Institute Genome Sequencing Center for Infectious Disease"/>
            <person name="Wu L."/>
            <person name="Ma J."/>
        </authorList>
    </citation>
    <scope>NUCLEOTIDE SEQUENCE [LARGE SCALE GENOMIC DNA]</scope>
    <source>
        <strain evidence="2">CCUG 62974</strain>
    </source>
</reference>
<name>A0ABW3DJL1_9ACTN</name>
<proteinExistence type="predicted"/>
<dbReference type="Proteomes" id="UP001597024">
    <property type="component" value="Unassembled WGS sequence"/>
</dbReference>
<sequence>MTRPPVLAKSDNCSSDCRNGQIWNPGTGPYPCPLCQGNNSTQKAGR</sequence>
<accession>A0ABW3DJL1</accession>
<gene>
    <name evidence="1" type="ORF">ACFQ08_02235</name>
</gene>
<evidence type="ECO:0000313" key="2">
    <source>
        <dbReference type="Proteomes" id="UP001597024"/>
    </source>
</evidence>
<evidence type="ECO:0000313" key="1">
    <source>
        <dbReference type="EMBL" id="MFD0883379.1"/>
    </source>
</evidence>
<organism evidence="1 2">
    <name type="scientific">Streptosporangium algeriense</name>
    <dbReference type="NCBI Taxonomy" id="1682748"/>
    <lineage>
        <taxon>Bacteria</taxon>
        <taxon>Bacillati</taxon>
        <taxon>Actinomycetota</taxon>
        <taxon>Actinomycetes</taxon>
        <taxon>Streptosporangiales</taxon>
        <taxon>Streptosporangiaceae</taxon>
        <taxon>Streptosporangium</taxon>
    </lineage>
</organism>